<evidence type="ECO:0000256" key="2">
    <source>
        <dbReference type="ARBA" id="ARBA00007453"/>
    </source>
</evidence>
<dbReference type="Proteomes" id="UP001221413">
    <property type="component" value="Unassembled WGS sequence"/>
</dbReference>
<evidence type="ECO:0000313" key="7">
    <source>
        <dbReference type="EMBL" id="KAJ6258970.1"/>
    </source>
</evidence>
<feature type="compositionally biased region" description="Low complexity" evidence="5">
    <location>
        <begin position="286"/>
        <end position="299"/>
    </location>
</feature>
<feature type="region of interest" description="Disordered" evidence="5">
    <location>
        <begin position="190"/>
        <end position="333"/>
    </location>
</feature>
<evidence type="ECO:0000256" key="1">
    <source>
        <dbReference type="ARBA" id="ARBA00004123"/>
    </source>
</evidence>
<feature type="region of interest" description="Disordered" evidence="5">
    <location>
        <begin position="34"/>
        <end position="53"/>
    </location>
</feature>
<name>A0AAD6NHY7_DREDA</name>
<dbReference type="Gene3D" id="1.10.150.910">
    <property type="match status" value="1"/>
</dbReference>
<dbReference type="InterPro" id="IPR015943">
    <property type="entry name" value="WD40/YVTN_repeat-like_dom_sf"/>
</dbReference>
<evidence type="ECO:0000256" key="3">
    <source>
        <dbReference type="ARBA" id="ARBA00014577"/>
    </source>
</evidence>
<evidence type="ECO:0000256" key="4">
    <source>
        <dbReference type="ARBA" id="ARBA00023242"/>
    </source>
</evidence>
<protein>
    <recommendedName>
        <fullName evidence="3">DNA damage-binding protein 1</fullName>
    </recommendedName>
</protein>
<dbReference type="InterPro" id="IPR050358">
    <property type="entry name" value="RSE1/DDB1/CFT1"/>
</dbReference>
<feature type="compositionally biased region" description="Acidic residues" evidence="5">
    <location>
        <begin position="303"/>
        <end position="312"/>
    </location>
</feature>
<comment type="similarity">
    <text evidence="2">Belongs to the DDB1 family.</text>
</comment>
<dbReference type="InterPro" id="IPR003163">
    <property type="entry name" value="Tscrpt_reg_HTH_APSES-type"/>
</dbReference>
<gene>
    <name evidence="7" type="ORF">Dda_5865</name>
</gene>
<reference evidence="7" key="1">
    <citation type="submission" date="2023-01" db="EMBL/GenBank/DDBJ databases">
        <title>The chitinases involved in constricting ring structure development in the nematode-trapping fungus Drechslerella dactyloides.</title>
        <authorList>
            <person name="Wang R."/>
            <person name="Zhang L."/>
            <person name="Tang P."/>
            <person name="Li S."/>
            <person name="Liang L."/>
        </authorList>
    </citation>
    <scope>NUCLEOTIDE SEQUENCE</scope>
    <source>
        <strain evidence="7">YMF1.00031</strain>
    </source>
</reference>
<dbReference type="InterPro" id="IPR004871">
    <property type="entry name" value="RSE1/DDB1/CPSF1_C"/>
</dbReference>
<feature type="region of interest" description="Disordered" evidence="5">
    <location>
        <begin position="1"/>
        <end position="24"/>
    </location>
</feature>
<dbReference type="InterPro" id="IPR058543">
    <property type="entry name" value="Beta-prop_RSE1/DDB1/CPSF1_2nd"/>
</dbReference>
<dbReference type="PROSITE" id="PS51299">
    <property type="entry name" value="HTH_APSES"/>
    <property type="match status" value="1"/>
</dbReference>
<keyword evidence="4" id="KW-0539">Nucleus</keyword>
<dbReference type="InterPro" id="IPR011047">
    <property type="entry name" value="Quinoprotein_ADH-like_sf"/>
</dbReference>
<dbReference type="SUPFAM" id="SSF50998">
    <property type="entry name" value="Quinoprotein alcohol dehydrogenase-like"/>
    <property type="match status" value="2"/>
</dbReference>
<dbReference type="EMBL" id="JAQGDS010000007">
    <property type="protein sequence ID" value="KAJ6258970.1"/>
    <property type="molecule type" value="Genomic_DNA"/>
</dbReference>
<keyword evidence="8" id="KW-1185">Reference proteome</keyword>
<proteinExistence type="inferred from homology"/>
<dbReference type="SUPFAM" id="SSF54616">
    <property type="entry name" value="DNA-binding domain of Mlu1-box binding protein MBP1"/>
    <property type="match status" value="1"/>
</dbReference>
<dbReference type="InterPro" id="IPR036887">
    <property type="entry name" value="HTH_APSES_sf"/>
</dbReference>
<dbReference type="InterPro" id="IPR018846">
    <property type="entry name" value="Beta-prop_RSE1/DDB1/CPSF1_1st"/>
</dbReference>
<organism evidence="7 8">
    <name type="scientific">Drechslerella dactyloides</name>
    <name type="common">Nematode-trapping fungus</name>
    <name type="synonym">Arthrobotrys dactyloides</name>
    <dbReference type="NCBI Taxonomy" id="74499"/>
    <lineage>
        <taxon>Eukaryota</taxon>
        <taxon>Fungi</taxon>
        <taxon>Dikarya</taxon>
        <taxon>Ascomycota</taxon>
        <taxon>Pezizomycotina</taxon>
        <taxon>Orbiliomycetes</taxon>
        <taxon>Orbiliales</taxon>
        <taxon>Orbiliaceae</taxon>
        <taxon>Drechslerella</taxon>
    </lineage>
</organism>
<comment type="subcellular location">
    <subcellularLocation>
        <location evidence="1">Nucleus</location>
    </subcellularLocation>
</comment>
<accession>A0AAD6NHY7</accession>
<feature type="compositionally biased region" description="Low complexity" evidence="5">
    <location>
        <begin position="267"/>
        <end position="278"/>
    </location>
</feature>
<dbReference type="GO" id="GO:0003677">
    <property type="term" value="F:DNA binding"/>
    <property type="evidence" value="ECO:0007669"/>
    <property type="project" value="InterPro"/>
</dbReference>
<comment type="caution">
    <text evidence="7">The sequence shown here is derived from an EMBL/GenBank/DDBJ whole genome shotgun (WGS) entry which is preliminary data.</text>
</comment>
<feature type="domain" description="HTH APSES-type" evidence="6">
    <location>
        <begin position="65"/>
        <end position="174"/>
    </location>
</feature>
<evidence type="ECO:0000313" key="8">
    <source>
        <dbReference type="Proteomes" id="UP001221413"/>
    </source>
</evidence>
<dbReference type="Pfam" id="PF03178">
    <property type="entry name" value="CPSF_A"/>
    <property type="match status" value="1"/>
</dbReference>
<dbReference type="Pfam" id="PF23726">
    <property type="entry name" value="Beta-prop_RSE1_2nd"/>
    <property type="match status" value="1"/>
</dbReference>
<dbReference type="Gene3D" id="2.130.10.10">
    <property type="entry name" value="YVTN repeat-like/Quinoprotein amine dehydrogenase"/>
    <property type="match status" value="3"/>
</dbReference>
<dbReference type="GO" id="GO:0005634">
    <property type="term" value="C:nucleus"/>
    <property type="evidence" value="ECO:0007669"/>
    <property type="project" value="UniProtKB-SubCell"/>
</dbReference>
<sequence>MTVKRRLPSQLNHRLAENDPSKDELVQLRALGQTKLKSSSKSSPVAPADNAATTTPQMVPFSYVHLRAPLPDDISPEIFGSGSKPEAYFLMRRSKDGYISSTGMFKASFPWATKAEEEEERRYVKEHFNASSEETAGSLWIHPDDGGQSENPADPSPLCNLALALSSEYHCRVWIEALLDERPVHVASRNKTVTPPPLYRPSSADSESAAALPSATNSLRAAAPASGGSRTASPGRKIAPLRKSRAAKASAIKEQLSVDSDPKSEKAPAPATEADTPASSNGDTNSTVATTVTSTVTTVKTEEVEEEEEEESSTNGAEPSAPEATSETVVKSEIEEEDIKAEVVVETTKETKGDVVVESTHVKVELQPLSDAPLLPESPEEMIAKAKEMVEEAMKDASEPVGVKKRKIEESTPEIPDIDTLDINSPKKSKRARVMDVLKEEKFQQRALIGIGATVALGSHQEADDLARGCAYDMAYLAPIHPASSIRHAIRCKFIHDDRDSLIIAKSNRLEIYDLVPEGLEQVTHFAVYGRITALLSLRPQKSSLDHIFIGTDRFEYFTVSWDPSEGNIRNERKAQDITDRFQRTAHAGHMYLADPEGRLLGLYLYEGIFTAIPIKRQSKGRGKHIKIPEDEIGNLDEPCPIRLDELRVVAMKFLYGTEVPVIAVLFTDSKNVTHLTSYEVVVSKRAVRDSEFRQWKIKANSLDGGVKMLIPVPKPLGGVLTVGEQVITYFSPEKSTPMKKPLLEPTAFSSYGMIDPQRYLLSNETGHLYLLLLVMDGDNLVNMRIENLGKACQARAIVYLDNGYTFLGSHFGDSLLVRISAGNPKIEIVHTLSNLAPISDFIVLGSEIGGEEVHQYSAGQTMILTCSGGFFDGGLRSVRSGVGIQEIGLLGEIAGVQRMWTLRRNSDSYDDVLLFSVAHETRAFAFNPDGDVEEMDAFENFALDTATLAAGNVGSDRLVQVTSSKILLVEKGTGKLLEWSPPAGGKIDLVSLSGTRLAVVLSGRSCLLFDLSGQSIQQVESRSFDDEISCVYIPTSPAEFLVLGFWMPTSLVLLKLSSLETITEERFAVPEGSVPRSVVVANMSADTPPNLFVGMSDGEVLTYNVSKGNTALTDQKRIRLGTQTVTFEVLPRQQADPGTNCVIATGERPTMIYEEEGRVVYSAITLNQASSVVAFNAEAFPDTVVVSADESLFIAKVDDARTTHTRTSPLHQFARRVAYSKEHRGYAVATIRNSIDPATGMESSACFIHVIDENFYDQIDAFELYGNELVDDLLVVKLPNPDGSVTEKFVVGTAIGSESEDNEKGRFLVFDLGEDKVLRLVLEVEMAGPCHCLALVDGYILAGLNKSIDLYRFHYPSKGVTAALEKVTSMRASTVPVAISVYGTRIYVGDLIKGVSVLEYVPGEDGENGKLVEVCRQYGVSWVTSVEALDADTCISSDSDGNLMVLQRETVGPTEEDVRRMRPLSEIRLGEMVNRIRRVNDPSTAGNVVQPRAYIATVEGGLFMLGLIHPNYFNTLIQCQANMAKVLRGVGDTDFNKYRAFNSKGRMPDEPFRFVDGELVEKFLDLDEEAMEMIIDPVDGESVGCTVDEMKNIVEALKRLH</sequence>
<dbReference type="PANTHER" id="PTHR10644">
    <property type="entry name" value="DNA REPAIR/RNA PROCESSING CPSF FAMILY"/>
    <property type="match status" value="1"/>
</dbReference>
<evidence type="ECO:0000256" key="5">
    <source>
        <dbReference type="SAM" id="MobiDB-lite"/>
    </source>
</evidence>
<feature type="compositionally biased region" description="Basic and acidic residues" evidence="5">
    <location>
        <begin position="14"/>
        <end position="24"/>
    </location>
</feature>
<evidence type="ECO:0000259" key="6">
    <source>
        <dbReference type="PROSITE" id="PS51299"/>
    </source>
</evidence>
<dbReference type="Pfam" id="PF10433">
    <property type="entry name" value="Beta-prop_RSE1_1st"/>
    <property type="match status" value="1"/>
</dbReference>